<dbReference type="Proteomes" id="UP000835052">
    <property type="component" value="Unassembled WGS sequence"/>
</dbReference>
<proteinExistence type="predicted"/>
<name>A0A8S1HTP1_9PELO</name>
<comment type="caution">
    <text evidence="2">The sequence shown here is derived from an EMBL/GenBank/DDBJ whole genome shotgun (WGS) entry which is preliminary data.</text>
</comment>
<protein>
    <submittedName>
        <fullName evidence="2">Uncharacterized protein</fullName>
    </submittedName>
</protein>
<accession>A0A8S1HTP1</accession>
<sequence>MGKALAYVPVTSVLREGVFQGRRTAFAYDHITLKTRHPVRSGKLSNVESRTDWRPSRGCIPGTKDGIRLRPHHVEKHAIPSDLATLTGVLREGCIPGTKDGIRLRPHHVEKHAIPSDLATLTGVLREGVFQGRRTAFAYDHITLKTRHPVRSGKLSNVESRTDWRPSRGCIPGTKDGIRLRPHHVENTPSRPIWQVKQPLTGVLREGVFQGRRTAFAYDHITLKNTPSRPIWQVKQPLTGVLREGVFQGRRTAFAYDHITLKNTPSRPIWQVKQPLTGVLREGVFQGRRTAFAYDHITLKNTPSRPIWQVKQPLTGVLREGCIPAANHRCRLRPHHVENTPSRPIWQVKQRVLREAVSERRTTAVAYDHITLKTRHPVRSGKLSNVESRTDWRPSRGCIPGTKDSIRLRPHHVENTPSRPIWQVKQPLTGVLREAVFQGRRTAFAYDHITLKNTPSRPIWQVKQPLTGVLREGCIPGTKDSIRLRPHHVEKHAIPSDLATLTGVLREGCIPGTKDSIRLRPHHVEKHAIPSDLATLTGVLREAVFQGRRTAFAYDHITLKTRHPVRSGKLSNVESR</sequence>
<gene>
    <name evidence="2" type="ORF">CAUJ_LOCUS13817</name>
</gene>
<reference evidence="2" key="1">
    <citation type="submission" date="2020-10" db="EMBL/GenBank/DDBJ databases">
        <authorList>
            <person name="Kikuchi T."/>
        </authorList>
    </citation>
    <scope>NUCLEOTIDE SEQUENCE</scope>
    <source>
        <strain evidence="2">NKZ352</strain>
    </source>
</reference>
<evidence type="ECO:0000313" key="2">
    <source>
        <dbReference type="EMBL" id="CAD6197910.1"/>
    </source>
</evidence>
<dbReference type="OrthoDB" id="5873669at2759"/>
<keyword evidence="3" id="KW-1185">Reference proteome</keyword>
<feature type="region of interest" description="Disordered" evidence="1">
    <location>
        <begin position="153"/>
        <end position="177"/>
    </location>
</feature>
<dbReference type="AlphaFoldDB" id="A0A8S1HTP1"/>
<evidence type="ECO:0000313" key="3">
    <source>
        <dbReference type="Proteomes" id="UP000835052"/>
    </source>
</evidence>
<dbReference type="EMBL" id="CAJGYM010000109">
    <property type="protein sequence ID" value="CAD6197910.1"/>
    <property type="molecule type" value="Genomic_DNA"/>
</dbReference>
<feature type="region of interest" description="Disordered" evidence="1">
    <location>
        <begin position="381"/>
        <end position="405"/>
    </location>
</feature>
<organism evidence="2 3">
    <name type="scientific">Caenorhabditis auriculariae</name>
    <dbReference type="NCBI Taxonomy" id="2777116"/>
    <lineage>
        <taxon>Eukaryota</taxon>
        <taxon>Metazoa</taxon>
        <taxon>Ecdysozoa</taxon>
        <taxon>Nematoda</taxon>
        <taxon>Chromadorea</taxon>
        <taxon>Rhabditida</taxon>
        <taxon>Rhabditina</taxon>
        <taxon>Rhabditomorpha</taxon>
        <taxon>Rhabditoidea</taxon>
        <taxon>Rhabditidae</taxon>
        <taxon>Peloderinae</taxon>
        <taxon>Caenorhabditis</taxon>
    </lineage>
</organism>
<evidence type="ECO:0000256" key="1">
    <source>
        <dbReference type="SAM" id="MobiDB-lite"/>
    </source>
</evidence>